<reference evidence="4 5" key="1">
    <citation type="submission" date="2019-06" db="EMBL/GenBank/DDBJ databases">
        <title>WGS assembly of Gossypium darwinii.</title>
        <authorList>
            <person name="Chen Z.J."/>
            <person name="Sreedasyam A."/>
            <person name="Ando A."/>
            <person name="Song Q."/>
            <person name="De L."/>
            <person name="Hulse-Kemp A."/>
            <person name="Ding M."/>
            <person name="Ye W."/>
            <person name="Kirkbride R."/>
            <person name="Jenkins J."/>
            <person name="Plott C."/>
            <person name="Lovell J."/>
            <person name="Lin Y.-M."/>
            <person name="Vaughn R."/>
            <person name="Liu B."/>
            <person name="Li W."/>
            <person name="Simpson S."/>
            <person name="Scheffler B."/>
            <person name="Saski C."/>
            <person name="Grover C."/>
            <person name="Hu G."/>
            <person name="Conover J."/>
            <person name="Carlson J."/>
            <person name="Shu S."/>
            <person name="Boston L."/>
            <person name="Williams M."/>
            <person name="Peterson D."/>
            <person name="Mcgee K."/>
            <person name="Jones D."/>
            <person name="Wendel J."/>
            <person name="Stelly D."/>
            <person name="Grimwood J."/>
            <person name="Schmutz J."/>
        </authorList>
    </citation>
    <scope>NUCLEOTIDE SEQUENCE [LARGE SCALE GENOMIC DNA]</scope>
    <source>
        <strain evidence="4">1808015.09</strain>
    </source>
</reference>
<keyword evidence="1" id="KW-0649">Protein kinase inhibitor</keyword>
<dbReference type="GO" id="GO:0004860">
    <property type="term" value="F:protein kinase inhibitor activity"/>
    <property type="evidence" value="ECO:0007669"/>
    <property type="project" value="UniProtKB-KW"/>
</dbReference>
<keyword evidence="2" id="KW-0131">Cell cycle</keyword>
<accession>A0A5D2DU94</accession>
<feature type="compositionally biased region" description="Basic and acidic residues" evidence="3">
    <location>
        <begin position="40"/>
        <end position="51"/>
    </location>
</feature>
<dbReference type="PANTHER" id="PTHR33142">
    <property type="entry name" value="CYCLIN-DEPENDENT PROTEIN KINASE INHIBITOR SMR13"/>
    <property type="match status" value="1"/>
</dbReference>
<feature type="region of interest" description="Disordered" evidence="3">
    <location>
        <begin position="34"/>
        <end position="54"/>
    </location>
</feature>
<feature type="compositionally biased region" description="Basic residues" evidence="3">
    <location>
        <begin position="139"/>
        <end position="151"/>
    </location>
</feature>
<name>A0A5D2DU94_GOSDA</name>
<dbReference type="InterPro" id="IPR040389">
    <property type="entry name" value="SMR"/>
</dbReference>
<keyword evidence="5" id="KW-1185">Reference proteome</keyword>
<dbReference type="Proteomes" id="UP000323506">
    <property type="component" value="Chromosome D01"/>
</dbReference>
<evidence type="ECO:0000313" key="5">
    <source>
        <dbReference type="Proteomes" id="UP000323506"/>
    </source>
</evidence>
<feature type="region of interest" description="Disordered" evidence="3">
    <location>
        <begin position="76"/>
        <end position="164"/>
    </location>
</feature>
<feature type="compositionally biased region" description="Acidic residues" evidence="3">
    <location>
        <begin position="78"/>
        <end position="89"/>
    </location>
</feature>
<feature type="region of interest" description="Disordered" evidence="3">
    <location>
        <begin position="176"/>
        <end position="198"/>
    </location>
</feature>
<organism evidence="4 5">
    <name type="scientific">Gossypium darwinii</name>
    <name type="common">Darwin's cotton</name>
    <name type="synonym">Gossypium barbadense var. darwinii</name>
    <dbReference type="NCBI Taxonomy" id="34276"/>
    <lineage>
        <taxon>Eukaryota</taxon>
        <taxon>Viridiplantae</taxon>
        <taxon>Streptophyta</taxon>
        <taxon>Embryophyta</taxon>
        <taxon>Tracheophyta</taxon>
        <taxon>Spermatophyta</taxon>
        <taxon>Magnoliopsida</taxon>
        <taxon>eudicotyledons</taxon>
        <taxon>Gunneridae</taxon>
        <taxon>Pentapetalae</taxon>
        <taxon>rosids</taxon>
        <taxon>malvids</taxon>
        <taxon>Malvales</taxon>
        <taxon>Malvaceae</taxon>
        <taxon>Malvoideae</taxon>
        <taxon>Gossypium</taxon>
    </lineage>
</organism>
<proteinExistence type="predicted"/>
<gene>
    <name evidence="4" type="ORF">ES288_D01G268500v1</name>
</gene>
<evidence type="ECO:0000313" key="4">
    <source>
        <dbReference type="EMBL" id="TYG84679.1"/>
    </source>
</evidence>
<evidence type="ECO:0000256" key="3">
    <source>
        <dbReference type="SAM" id="MobiDB-lite"/>
    </source>
</evidence>
<dbReference type="GO" id="GO:0032875">
    <property type="term" value="P:regulation of DNA endoreduplication"/>
    <property type="evidence" value="ECO:0007669"/>
    <property type="project" value="InterPro"/>
</dbReference>
<dbReference type="AlphaFoldDB" id="A0A5D2DU94"/>
<sequence length="198" mass="22728">MITFHHSFALNLYIQKNKTKNKTQMSSSKLVVVKDDDEAERTSSLEFQDDKKKKKKKKKMMMMMMMMISLGEFKVIDDDGDDEDEDEDERNSLEFQDKKKIISLGELRANDDGDDDGFKTPTSLDHKIPVMKQCPPAPRKPKPLSSNKRKPSSPPSSGGDRNLLKIDFAKEVESLFPSDVLADTHRKVKKARKEDYNQ</sequence>
<feature type="compositionally biased region" description="Basic and acidic residues" evidence="3">
    <location>
        <begin position="90"/>
        <end position="100"/>
    </location>
</feature>
<evidence type="ECO:0000256" key="2">
    <source>
        <dbReference type="ARBA" id="ARBA00023306"/>
    </source>
</evidence>
<protein>
    <recommendedName>
        <fullName evidence="6">Cyclin-dependent protein kinase inhibitor SMR3</fullName>
    </recommendedName>
</protein>
<evidence type="ECO:0000256" key="1">
    <source>
        <dbReference type="ARBA" id="ARBA00023013"/>
    </source>
</evidence>
<dbReference type="PANTHER" id="PTHR33142:SF65">
    <property type="entry name" value="CYCLIN-DEPENDENT PROTEIN KINASE INHIBITOR SMR2-LIKE"/>
    <property type="match status" value="1"/>
</dbReference>
<dbReference type="EMBL" id="CM017701">
    <property type="protein sequence ID" value="TYG84679.1"/>
    <property type="molecule type" value="Genomic_DNA"/>
</dbReference>
<evidence type="ECO:0008006" key="6">
    <source>
        <dbReference type="Google" id="ProtNLM"/>
    </source>
</evidence>
<dbReference type="GO" id="GO:0005634">
    <property type="term" value="C:nucleus"/>
    <property type="evidence" value="ECO:0007669"/>
    <property type="project" value="TreeGrafter"/>
</dbReference>